<evidence type="ECO:0000313" key="3">
    <source>
        <dbReference type="Proteomes" id="UP000011529"/>
    </source>
</evidence>
<keyword evidence="1" id="KW-0472">Membrane</keyword>
<dbReference type="EMBL" id="ANMO01000120">
    <property type="protein sequence ID" value="EMB16491.1"/>
    <property type="molecule type" value="Genomic_DNA"/>
</dbReference>
<sequence>MPIRLEDANSNQELANGVASELWSRLIFSRLADESGHNGIEHIVSAASASHAQIVSWHRELREFVEAVCLAAIEIRGDKQEDQAFQTQLRDEIVERVSKGNLFSMPPRSFVDYKFADLDPAIAMDKAERQLEQHCLDFANEFFALLGRMQQHHLVGGIESGDDTCRFTFFRRVAIIEETARQRSQRNIGDKIETYDHFSTNIQHRNAMHVHHVRGPMLSELGDNVHPLPEKYQRFVSSLPDWLSPSIRVLEGELFREECVEWDTMVEIRPQEETVSIRWQRDPAIVFGDFVLAGWGEDVIVGEESRARDGDIERSKAIASSVAKRFHAGSMALAVLSIAMIGSVAWSPALLTLVAIALGLSAMYLASLAAKNEYFASGLLTTQRVLMHSTLIGGIVFATQAIVFAAVRWSIPALIVAAFCAVVVWLAFSMKSSDKELGGNRVD</sequence>
<feature type="transmembrane region" description="Helical" evidence="1">
    <location>
        <begin position="385"/>
        <end position="403"/>
    </location>
</feature>
<accession>M2A6M5</accession>
<comment type="caution">
    <text evidence="2">The sequence shown here is derived from an EMBL/GenBank/DDBJ whole genome shotgun (WGS) entry which is preliminary data.</text>
</comment>
<feature type="transmembrane region" description="Helical" evidence="1">
    <location>
        <begin position="350"/>
        <end position="370"/>
    </location>
</feature>
<evidence type="ECO:0000313" key="2">
    <source>
        <dbReference type="EMBL" id="EMB16491.1"/>
    </source>
</evidence>
<reference evidence="2" key="2">
    <citation type="journal article" date="2013" name="Mar. Genomics">
        <title>Expression of sulfatases in Rhodopirellula baltica and the diversity of sulfatases in the genus Rhodopirellula.</title>
        <authorList>
            <person name="Wegner C.E."/>
            <person name="Richter-Heitmann T."/>
            <person name="Klindworth A."/>
            <person name="Klockow C."/>
            <person name="Richter M."/>
            <person name="Achstetter T."/>
            <person name="Glockner F.O."/>
            <person name="Harder J."/>
        </authorList>
    </citation>
    <scope>NUCLEOTIDE SEQUENCE [LARGE SCALE GENOMIC DNA]</scope>
    <source>
        <strain evidence="2">6C</strain>
    </source>
</reference>
<protein>
    <submittedName>
        <fullName evidence="2">Membrane protein</fullName>
    </submittedName>
</protein>
<name>M2A6M5_9BACT</name>
<gene>
    <name evidence="2" type="ORF">RE6C_02856</name>
</gene>
<dbReference type="AlphaFoldDB" id="M2A6M5"/>
<evidence type="ECO:0000256" key="1">
    <source>
        <dbReference type="SAM" id="Phobius"/>
    </source>
</evidence>
<keyword evidence="1" id="KW-0812">Transmembrane</keyword>
<dbReference type="PATRIC" id="fig|1263867.3.peg.3055"/>
<organism evidence="2 3">
    <name type="scientific">Rhodopirellula europaea 6C</name>
    <dbReference type="NCBI Taxonomy" id="1263867"/>
    <lineage>
        <taxon>Bacteria</taxon>
        <taxon>Pseudomonadati</taxon>
        <taxon>Planctomycetota</taxon>
        <taxon>Planctomycetia</taxon>
        <taxon>Pirellulales</taxon>
        <taxon>Pirellulaceae</taxon>
        <taxon>Rhodopirellula</taxon>
    </lineage>
</organism>
<feature type="transmembrane region" description="Helical" evidence="1">
    <location>
        <begin position="409"/>
        <end position="428"/>
    </location>
</feature>
<reference evidence="2" key="1">
    <citation type="submission" date="2012-11" db="EMBL/GenBank/DDBJ databases">
        <title>Permanent draft genomes of Rhodopirellula europaea strain SH398 and 6C.</title>
        <authorList>
            <person name="Richter M."/>
            <person name="Richter-Heitmann T."/>
            <person name="Frank C."/>
            <person name="Harder J."/>
            <person name="Glockner F.O."/>
        </authorList>
    </citation>
    <scope>NUCLEOTIDE SEQUENCE</scope>
    <source>
        <strain evidence="2">6C</strain>
    </source>
</reference>
<proteinExistence type="predicted"/>
<dbReference type="Proteomes" id="UP000011529">
    <property type="component" value="Unassembled WGS sequence"/>
</dbReference>
<keyword evidence="3" id="KW-1185">Reference proteome</keyword>
<keyword evidence="1" id="KW-1133">Transmembrane helix</keyword>